<feature type="domain" description="RING-type" evidence="5">
    <location>
        <begin position="277"/>
        <end position="323"/>
    </location>
</feature>
<accession>A0A1X7SUT0</accession>
<dbReference type="AlphaFoldDB" id="A0A1X7SUT0"/>
<reference evidence="7" key="1">
    <citation type="journal article" date="2010" name="Nature">
        <title>The Amphimedon queenslandica genome and the evolution of animal complexity.</title>
        <authorList>
            <person name="Srivastava M."/>
            <person name="Simakov O."/>
            <person name="Chapman J."/>
            <person name="Fahey B."/>
            <person name="Gauthier M.E."/>
            <person name="Mitros T."/>
            <person name="Richards G.S."/>
            <person name="Conaco C."/>
            <person name="Dacre M."/>
            <person name="Hellsten U."/>
            <person name="Larroux C."/>
            <person name="Putnam N.H."/>
            <person name="Stanke M."/>
            <person name="Adamska M."/>
            <person name="Darling A."/>
            <person name="Degnan S.M."/>
            <person name="Oakley T.H."/>
            <person name="Plachetzki D.C."/>
            <person name="Zhai Y."/>
            <person name="Adamski M."/>
            <person name="Calcino A."/>
            <person name="Cummins S.F."/>
            <person name="Goodstein D.M."/>
            <person name="Harris C."/>
            <person name="Jackson D.J."/>
            <person name="Leys S.P."/>
            <person name="Shu S."/>
            <person name="Woodcroft B.J."/>
            <person name="Vervoort M."/>
            <person name="Kosik K.S."/>
            <person name="Manning G."/>
            <person name="Degnan B.M."/>
            <person name="Rokhsar D.S."/>
        </authorList>
    </citation>
    <scope>NUCLEOTIDE SEQUENCE [LARGE SCALE GENOMIC DNA]</scope>
</reference>
<dbReference type="GO" id="GO:0008270">
    <property type="term" value="F:zinc ion binding"/>
    <property type="evidence" value="ECO:0007669"/>
    <property type="project" value="UniProtKB-KW"/>
</dbReference>
<sequence>MLKRNGRSSELNVSQVNTENLRRVFQVDPEEAWLQDDFDGSAYFPNDEGSFEGLHQFQTLVVNGVATTAPTPRYQQQSPVSSLGSLPSSSSSLSSSSTPLFRSVVSSAKKAKYRLKIVKATLTWQGNKAVFKHVAAGFIEIDDLTARVDYVVKEVQKTWGEMYTVVTNDGLQLVDSGATNGLAFWKNPRRKIYAVVKDSMKGKSHSRNEPLSSISHDSDSDDEFQQRRKKSRIEGKINRLMEDVFTLKESVSEVMQVSKDTKIPLALKKVLCDCFKCKICHIVPINPPVIVTKCCKTIIGCEICVNSWYSGPDALTKACPSCRGERGYNETMVIRGIDDFLFAIKKTVPADEDGSDGAPLDD</sequence>
<evidence type="ECO:0000259" key="5">
    <source>
        <dbReference type="PROSITE" id="PS50089"/>
    </source>
</evidence>
<dbReference type="InterPro" id="IPR001841">
    <property type="entry name" value="Znf_RING"/>
</dbReference>
<keyword evidence="1 3" id="KW-0863">Zinc-finger</keyword>
<evidence type="ECO:0000256" key="3">
    <source>
        <dbReference type="PROSITE-ProRule" id="PRU00175"/>
    </source>
</evidence>
<keyword evidence="2" id="KW-0862">Zinc</keyword>
<dbReference type="InParanoid" id="A0A1X7SUT0"/>
<reference evidence="6" key="2">
    <citation type="submission" date="2017-05" db="UniProtKB">
        <authorList>
            <consortium name="EnsemblMetazoa"/>
        </authorList>
    </citation>
    <scope>IDENTIFICATION</scope>
</reference>
<organism evidence="6">
    <name type="scientific">Amphimedon queenslandica</name>
    <name type="common">Sponge</name>
    <dbReference type="NCBI Taxonomy" id="400682"/>
    <lineage>
        <taxon>Eukaryota</taxon>
        <taxon>Metazoa</taxon>
        <taxon>Porifera</taxon>
        <taxon>Demospongiae</taxon>
        <taxon>Heteroscleromorpha</taxon>
        <taxon>Haplosclerida</taxon>
        <taxon>Niphatidae</taxon>
        <taxon>Amphimedon</taxon>
    </lineage>
</organism>
<evidence type="ECO:0000256" key="2">
    <source>
        <dbReference type="ARBA" id="ARBA00022833"/>
    </source>
</evidence>
<dbReference type="OrthoDB" id="5986829at2759"/>
<evidence type="ECO:0000313" key="7">
    <source>
        <dbReference type="Proteomes" id="UP000007879"/>
    </source>
</evidence>
<gene>
    <name evidence="6" type="primary">109591351</name>
</gene>
<dbReference type="EnsemblMetazoa" id="XM_020007101.1">
    <property type="protein sequence ID" value="XP_019862660.1"/>
    <property type="gene ID" value="LOC109591351"/>
</dbReference>
<keyword evidence="1 3" id="KW-0479">Metal-binding</keyword>
<proteinExistence type="predicted"/>
<dbReference type="PROSITE" id="PS50089">
    <property type="entry name" value="ZF_RING_2"/>
    <property type="match status" value="1"/>
</dbReference>
<keyword evidence="7" id="KW-1185">Reference proteome</keyword>
<feature type="compositionally biased region" description="Low complexity" evidence="4">
    <location>
        <begin position="78"/>
        <end position="98"/>
    </location>
</feature>
<evidence type="ECO:0000313" key="6">
    <source>
        <dbReference type="EnsemblMetazoa" id="Aqu2.1.05909_001"/>
    </source>
</evidence>
<protein>
    <recommendedName>
        <fullName evidence="5">RING-type domain-containing protein</fullName>
    </recommendedName>
</protein>
<evidence type="ECO:0000256" key="4">
    <source>
        <dbReference type="SAM" id="MobiDB-lite"/>
    </source>
</evidence>
<dbReference type="KEGG" id="aqu:109591351"/>
<feature type="region of interest" description="Disordered" evidence="4">
    <location>
        <begin position="202"/>
        <end position="229"/>
    </location>
</feature>
<dbReference type="Proteomes" id="UP000007879">
    <property type="component" value="Unassembled WGS sequence"/>
</dbReference>
<evidence type="ECO:0000256" key="1">
    <source>
        <dbReference type="ARBA" id="ARBA00022771"/>
    </source>
</evidence>
<dbReference type="EnsemblMetazoa" id="Aqu2.1.05909_001">
    <property type="protein sequence ID" value="Aqu2.1.05909_001"/>
    <property type="gene ID" value="Aqu2.1.05909"/>
</dbReference>
<name>A0A1X7SUT0_AMPQE</name>
<feature type="region of interest" description="Disordered" evidence="4">
    <location>
        <begin position="72"/>
        <end position="98"/>
    </location>
</feature>